<protein>
    <submittedName>
        <fullName evidence="2">AlpA family transcriptional regulator</fullName>
    </submittedName>
</protein>
<keyword evidence="3" id="KW-1185">Reference proteome</keyword>
<reference evidence="2 3" key="1">
    <citation type="submission" date="2017-11" db="EMBL/GenBank/DDBJ databases">
        <title>Genomic Encyclopedia of Type Strains, Phase III (KMG-III): the genomes of soil and plant-associated and newly described type strains.</title>
        <authorList>
            <person name="Whitman W."/>
        </authorList>
    </citation>
    <scope>NUCLEOTIDE SEQUENCE [LARGE SCALE GENOMIC DNA]</scope>
    <source>
        <strain evidence="2 3">CGMCC 1.12274</strain>
    </source>
</reference>
<accession>A0A2N0I2G7</accession>
<gene>
    <name evidence="2" type="ORF">B0I00_0535</name>
</gene>
<evidence type="ECO:0000256" key="1">
    <source>
        <dbReference type="SAM" id="MobiDB-lite"/>
    </source>
</evidence>
<organism evidence="2 3">
    <name type="scientific">Novosphingobium kunmingense</name>
    <dbReference type="NCBI Taxonomy" id="1211806"/>
    <lineage>
        <taxon>Bacteria</taxon>
        <taxon>Pseudomonadati</taxon>
        <taxon>Pseudomonadota</taxon>
        <taxon>Alphaproteobacteria</taxon>
        <taxon>Sphingomonadales</taxon>
        <taxon>Sphingomonadaceae</taxon>
        <taxon>Novosphingobium</taxon>
    </lineage>
</organism>
<feature type="region of interest" description="Disordered" evidence="1">
    <location>
        <begin position="1"/>
        <end position="24"/>
    </location>
</feature>
<dbReference type="EMBL" id="PHUF01000002">
    <property type="protein sequence ID" value="PKB25340.1"/>
    <property type="molecule type" value="Genomic_DNA"/>
</dbReference>
<evidence type="ECO:0000313" key="3">
    <source>
        <dbReference type="Proteomes" id="UP000232587"/>
    </source>
</evidence>
<name>A0A2N0I2G7_9SPHN</name>
<evidence type="ECO:0000313" key="2">
    <source>
        <dbReference type="EMBL" id="PKB25340.1"/>
    </source>
</evidence>
<dbReference type="InterPro" id="IPR010260">
    <property type="entry name" value="AlpA"/>
</dbReference>
<dbReference type="AlphaFoldDB" id="A0A2N0I2G7"/>
<feature type="compositionally biased region" description="Polar residues" evidence="1">
    <location>
        <begin position="1"/>
        <end position="14"/>
    </location>
</feature>
<proteinExistence type="predicted"/>
<dbReference type="PANTHER" id="PTHR36154:SF1">
    <property type="entry name" value="DNA-BINDING TRANSCRIPTIONAL ACTIVATOR ALPA"/>
    <property type="match status" value="1"/>
</dbReference>
<dbReference type="Pfam" id="PF05930">
    <property type="entry name" value="Phage_AlpA"/>
    <property type="match status" value="1"/>
</dbReference>
<dbReference type="Proteomes" id="UP000232587">
    <property type="component" value="Unassembled WGS sequence"/>
</dbReference>
<dbReference type="RefSeq" id="WP_232730086.1">
    <property type="nucleotide sequence ID" value="NZ_PHUF01000002.1"/>
</dbReference>
<dbReference type="Gene3D" id="1.10.238.160">
    <property type="match status" value="1"/>
</dbReference>
<sequence>MSAISPESKSNSVPEPSDIDGPAKYAGNRLLRLPEVMARVGMKRSAIYQRMSDGRFPKSRSLGAKCAVWVEREIEEWIERVANSPHGS</sequence>
<dbReference type="PANTHER" id="PTHR36154">
    <property type="entry name" value="DNA-BINDING TRANSCRIPTIONAL ACTIVATOR ALPA"/>
    <property type="match status" value="1"/>
</dbReference>
<comment type="caution">
    <text evidence="2">The sequence shown here is derived from an EMBL/GenBank/DDBJ whole genome shotgun (WGS) entry which is preliminary data.</text>
</comment>
<dbReference type="InterPro" id="IPR052931">
    <property type="entry name" value="Prophage_regulatory_activator"/>
</dbReference>